<dbReference type="InterPro" id="IPR032823">
    <property type="entry name" value="BCA_ABC_TP_C"/>
</dbReference>
<feature type="domain" description="ABC transporter" evidence="17">
    <location>
        <begin position="128"/>
        <end position="360"/>
    </location>
</feature>
<dbReference type="EMBL" id="AGWY01000012">
    <property type="protein sequence ID" value="EKS33832.1"/>
    <property type="molecule type" value="Genomic_DNA"/>
</dbReference>
<dbReference type="HOGENOM" id="CLU_000604_1_2_5"/>
<evidence type="ECO:0000313" key="19">
    <source>
        <dbReference type="Proteomes" id="UP000001095"/>
    </source>
</evidence>
<dbReference type="GO" id="GO:0016887">
    <property type="term" value="F:ATP hydrolysis activity"/>
    <property type="evidence" value="ECO:0007669"/>
    <property type="project" value="InterPro"/>
</dbReference>
<dbReference type="InterPro" id="IPR003439">
    <property type="entry name" value="ABC_transporter-like_ATP-bd"/>
</dbReference>
<keyword evidence="9" id="KW-0547">Nucleotide-binding</keyword>
<evidence type="ECO:0000256" key="5">
    <source>
        <dbReference type="ARBA" id="ARBA00022448"/>
    </source>
</evidence>
<dbReference type="Gene3D" id="3.40.50.300">
    <property type="entry name" value="P-loop containing nucleotide triphosphate hydrolases"/>
    <property type="match status" value="1"/>
</dbReference>
<organism evidence="18 19">
    <name type="scientific">Afipia clevelandensis ATCC 49720</name>
    <dbReference type="NCBI Taxonomy" id="883079"/>
    <lineage>
        <taxon>Bacteria</taxon>
        <taxon>Pseudomonadati</taxon>
        <taxon>Pseudomonadota</taxon>
        <taxon>Alphaproteobacteria</taxon>
        <taxon>Hyphomicrobiales</taxon>
        <taxon>Nitrobacteraceae</taxon>
        <taxon>Afipia</taxon>
    </lineage>
</organism>
<comment type="similarity">
    <text evidence="3">Belongs to the ABC transporter superfamily. Outer membrane lipopolysaccharide export (TC 1.B.42) family.</text>
</comment>
<comment type="function">
    <text evidence="13">Involved in beta-(1--&gt;2)glucan export. Transmembrane domains (TMD) form a pore in the inner membrane and the ATP-binding domain (NBD) is responsible for energy generation.</text>
</comment>
<comment type="caution">
    <text evidence="18">The sequence shown here is derived from an EMBL/GenBank/DDBJ whole genome shotgun (WGS) entry which is preliminary data.</text>
</comment>
<evidence type="ECO:0000256" key="10">
    <source>
        <dbReference type="ARBA" id="ARBA00022840"/>
    </source>
</evidence>
<name>K8NU46_9BRAD</name>
<keyword evidence="10" id="KW-0067">ATP-binding</keyword>
<dbReference type="Pfam" id="PF00005">
    <property type="entry name" value="ABC_tran"/>
    <property type="match status" value="1"/>
</dbReference>
<protein>
    <recommendedName>
        <fullName evidence="4">Lipopolysaccharide export system ATP-binding protein LptB</fullName>
    </recommendedName>
</protein>
<dbReference type="InterPro" id="IPR051120">
    <property type="entry name" value="ABC_AA/LPS_Transport"/>
</dbReference>
<dbReference type="PROSITE" id="PS50893">
    <property type="entry name" value="ABC_TRANSPORTER_2"/>
    <property type="match status" value="1"/>
</dbReference>
<dbReference type="GO" id="GO:0005737">
    <property type="term" value="C:cytoplasm"/>
    <property type="evidence" value="ECO:0007669"/>
    <property type="project" value="UniProtKB-SubCell"/>
</dbReference>
<evidence type="ECO:0000256" key="1">
    <source>
        <dbReference type="ARBA" id="ARBA00004496"/>
    </source>
</evidence>
<keyword evidence="12" id="KW-0472">Membrane</keyword>
<keyword evidence="19" id="KW-1185">Reference proteome</keyword>
<keyword evidence="8" id="KW-0997">Cell inner membrane</keyword>
<feature type="compositionally biased region" description="Basic and acidic residues" evidence="16">
    <location>
        <begin position="96"/>
        <end position="110"/>
    </location>
</feature>
<evidence type="ECO:0000256" key="15">
    <source>
        <dbReference type="ARBA" id="ARBA00026081"/>
    </source>
</evidence>
<dbReference type="GO" id="GO:0043190">
    <property type="term" value="C:ATP-binding cassette (ABC) transporter complex"/>
    <property type="evidence" value="ECO:0007669"/>
    <property type="project" value="InterPro"/>
</dbReference>
<keyword evidence="11" id="KW-1278">Translocase</keyword>
<dbReference type="Proteomes" id="UP000001095">
    <property type="component" value="Unassembled WGS sequence"/>
</dbReference>
<evidence type="ECO:0000256" key="7">
    <source>
        <dbReference type="ARBA" id="ARBA00022490"/>
    </source>
</evidence>
<dbReference type="InterPro" id="IPR003593">
    <property type="entry name" value="AAA+_ATPase"/>
</dbReference>
<dbReference type="PROSITE" id="PS00211">
    <property type="entry name" value="ABC_TRANSPORTER_1"/>
    <property type="match status" value="1"/>
</dbReference>
<evidence type="ECO:0000256" key="12">
    <source>
        <dbReference type="ARBA" id="ARBA00023136"/>
    </source>
</evidence>
<dbReference type="NCBIfam" id="TIGR04406">
    <property type="entry name" value="LPS_export_lptB"/>
    <property type="match status" value="1"/>
</dbReference>
<dbReference type="PANTHER" id="PTHR45772">
    <property type="entry name" value="CONSERVED COMPONENT OF ABC TRANSPORTER FOR NATURAL AMINO ACIDS-RELATED"/>
    <property type="match status" value="1"/>
</dbReference>
<dbReference type="FunFam" id="3.40.50.300:FF:000151">
    <property type="entry name" value="Lipopolysaccharide ABC transporter ATP-binding protein"/>
    <property type="match status" value="1"/>
</dbReference>
<dbReference type="InterPro" id="IPR027417">
    <property type="entry name" value="P-loop_NTPase"/>
</dbReference>
<keyword evidence="5" id="KW-0813">Transport</keyword>
<dbReference type="InterPro" id="IPR017871">
    <property type="entry name" value="ABC_transporter-like_CS"/>
</dbReference>
<evidence type="ECO:0000256" key="13">
    <source>
        <dbReference type="ARBA" id="ARBA00024722"/>
    </source>
</evidence>
<evidence type="ECO:0000259" key="17">
    <source>
        <dbReference type="PROSITE" id="PS50893"/>
    </source>
</evidence>
<dbReference type="AlphaFoldDB" id="K8NU46"/>
<dbReference type="CDD" id="cd03218">
    <property type="entry name" value="ABC_YhbG"/>
    <property type="match status" value="1"/>
</dbReference>
<evidence type="ECO:0000313" key="18">
    <source>
        <dbReference type="EMBL" id="EKS33832.1"/>
    </source>
</evidence>
<comment type="function">
    <text evidence="14">Part of the ABC transporter complex LptBFG involved in the translocation of lipopolysaccharide (LPS) from the inner membrane to the outer membrane. Probably responsible for energy coupling to the transport system.</text>
</comment>
<dbReference type="GO" id="GO:0055085">
    <property type="term" value="P:transmembrane transport"/>
    <property type="evidence" value="ECO:0007669"/>
    <property type="project" value="InterPro"/>
</dbReference>
<dbReference type="Pfam" id="PF12399">
    <property type="entry name" value="BCA_ABC_TP_C"/>
    <property type="match status" value="1"/>
</dbReference>
<dbReference type="PANTHER" id="PTHR45772:SF10">
    <property type="entry name" value="LIPOPOLYSACCHARIDE EXPORT SYSTEM ATP-BINDING PROTEIN LPTB"/>
    <property type="match status" value="1"/>
</dbReference>
<evidence type="ECO:0000256" key="4">
    <source>
        <dbReference type="ARBA" id="ARBA00017803"/>
    </source>
</evidence>
<dbReference type="GO" id="GO:0005524">
    <property type="term" value="F:ATP binding"/>
    <property type="evidence" value="ECO:0007669"/>
    <property type="project" value="UniProtKB-KW"/>
</dbReference>
<proteinExistence type="inferred from homology"/>
<dbReference type="RefSeq" id="WP_002713822.1">
    <property type="nucleotide sequence ID" value="NZ_KB375281.1"/>
</dbReference>
<evidence type="ECO:0000256" key="6">
    <source>
        <dbReference type="ARBA" id="ARBA00022475"/>
    </source>
</evidence>
<evidence type="ECO:0000256" key="11">
    <source>
        <dbReference type="ARBA" id="ARBA00022967"/>
    </source>
</evidence>
<evidence type="ECO:0000256" key="8">
    <source>
        <dbReference type="ARBA" id="ARBA00022519"/>
    </source>
</evidence>
<dbReference type="InterPro" id="IPR030921">
    <property type="entry name" value="LPS_export_LptB"/>
</dbReference>
<comment type="subcellular location">
    <subcellularLocation>
        <location evidence="2">Cell inner membrane</location>
        <topology evidence="2">Peripheral membrane protein</topology>
        <orientation evidence="2">Cytoplasmic side</orientation>
    </subcellularLocation>
    <subcellularLocation>
        <location evidence="1">Cytoplasm</location>
    </subcellularLocation>
</comment>
<accession>K8NU46</accession>
<reference evidence="18 19" key="1">
    <citation type="submission" date="2012-04" db="EMBL/GenBank/DDBJ databases">
        <title>The Genome Sequence of Afipia clevelandensis ATCC 49720.</title>
        <authorList>
            <consortium name="The Broad Institute Genome Sequencing Platform"/>
            <person name="Earl A."/>
            <person name="Ward D."/>
            <person name="Feldgarden M."/>
            <person name="Gevers D."/>
            <person name="Huys G."/>
            <person name="Walker B."/>
            <person name="Young S.K."/>
            <person name="Zeng Q."/>
            <person name="Gargeya S."/>
            <person name="Fitzgerald M."/>
            <person name="Haas B."/>
            <person name="Abouelleil A."/>
            <person name="Alvarado L."/>
            <person name="Arachchi H.M."/>
            <person name="Berlin A."/>
            <person name="Chapman S.B."/>
            <person name="Goldberg J."/>
            <person name="Griggs A."/>
            <person name="Gujja S."/>
            <person name="Hansen M."/>
            <person name="Howarth C."/>
            <person name="Imamovic A."/>
            <person name="Larimer J."/>
            <person name="McCowen C."/>
            <person name="Montmayeur A."/>
            <person name="Murphy C."/>
            <person name="Neiman D."/>
            <person name="Pearson M."/>
            <person name="Priest M."/>
            <person name="Roberts A."/>
            <person name="Saif S."/>
            <person name="Shea T."/>
            <person name="Sisk P."/>
            <person name="Sykes S."/>
            <person name="Wortman J."/>
            <person name="Nusbaum C."/>
            <person name="Birren B."/>
        </authorList>
    </citation>
    <scope>NUCLEOTIDE SEQUENCE [LARGE SCALE GENOMIC DNA]</scope>
    <source>
        <strain evidence="18 19">ATCC 49720</strain>
    </source>
</reference>
<keyword evidence="7" id="KW-0963">Cytoplasm</keyword>
<sequence length="364" mass="40216">MVDFLRIFRRKGPGRGRQGFARSRQDGLRGDITSLAARMGDIFKPAAGEKPLPAPRETAAPVRREAAMATVSREPPPLAPAESAFTHNTPPIPRNLPREPAREPAREQSRPRAPANGAAPRAQHAGYLAIHGVEKSFGTRKIVHGVSLYVRRGEAVGILGPNGAGKTTCFYMITGLIKPDRGRVELDGHDVTQLPMYQRARLGIGYLPQEASIFRGLSVEDNIRAVLEVVEPDKRKRERELDSLLEEFNVTRLRKSPSIALSGGERRRVEIARALASRPSYMLLDEPFAGIDPIAVGDIQQLVRHLTQRGIGVLITDHNVRETLGLTDRAYIVYAGEVLTEGSPDEIVNDPDVRRLYLGEEFRL</sequence>
<evidence type="ECO:0000256" key="14">
    <source>
        <dbReference type="ARBA" id="ARBA00024818"/>
    </source>
</evidence>
<dbReference type="SUPFAM" id="SSF52540">
    <property type="entry name" value="P-loop containing nucleoside triphosphate hydrolases"/>
    <property type="match status" value="1"/>
</dbReference>
<evidence type="ECO:0000256" key="3">
    <source>
        <dbReference type="ARBA" id="ARBA00010865"/>
    </source>
</evidence>
<feature type="region of interest" description="Disordered" evidence="16">
    <location>
        <begin position="44"/>
        <end position="121"/>
    </location>
</feature>
<evidence type="ECO:0000256" key="2">
    <source>
        <dbReference type="ARBA" id="ARBA00004515"/>
    </source>
</evidence>
<feature type="compositionally biased region" description="Low complexity" evidence="16">
    <location>
        <begin position="111"/>
        <end position="121"/>
    </location>
</feature>
<evidence type="ECO:0000256" key="16">
    <source>
        <dbReference type="SAM" id="MobiDB-lite"/>
    </source>
</evidence>
<gene>
    <name evidence="18" type="ORF">HMPREF9696_02952</name>
</gene>
<evidence type="ECO:0000256" key="9">
    <source>
        <dbReference type="ARBA" id="ARBA00022741"/>
    </source>
</evidence>
<dbReference type="OrthoDB" id="9776369at2"/>
<dbReference type="SMART" id="SM00382">
    <property type="entry name" value="AAA"/>
    <property type="match status" value="1"/>
</dbReference>
<keyword evidence="6" id="KW-1003">Cell membrane</keyword>
<comment type="subunit">
    <text evidence="15">Component of the lipopolysaccharide transport and assembly complex. The LptBFG transporter is composed of two ATP-binding proteins (LptB) and two transmembrane proteins (LptF and LptG).</text>
</comment>
<dbReference type="PATRIC" id="fig|883079.3.peg.3014"/>